<evidence type="ECO:0000313" key="2">
    <source>
        <dbReference type="EMBL" id="BDU78641.1"/>
    </source>
</evidence>
<proteinExistence type="predicted"/>
<protein>
    <submittedName>
        <fullName evidence="2">Uncharacterized protein</fullName>
    </submittedName>
</protein>
<evidence type="ECO:0000256" key="1">
    <source>
        <dbReference type="SAM" id="SignalP"/>
    </source>
</evidence>
<reference evidence="2" key="1">
    <citation type="journal article" date="2023" name="Int. J. Syst. Evol. Microbiol.">
        <title>Mesoterricola silvestris gen. nov., sp. nov., Mesoterricola sediminis sp. nov., Geothrix oryzae sp. nov., Geothrix edaphica sp. nov., Geothrix rubra sp. nov., and Geothrix limicola sp. nov., six novel members of Acidobacteriota isolated from soils.</title>
        <authorList>
            <person name="Itoh H."/>
            <person name="Sugisawa Y."/>
            <person name="Mise K."/>
            <person name="Xu Z."/>
            <person name="Kuniyasu M."/>
            <person name="Ushijima N."/>
            <person name="Kawano K."/>
            <person name="Kobayashi E."/>
            <person name="Shiratori Y."/>
            <person name="Masuda Y."/>
            <person name="Senoo K."/>
        </authorList>
    </citation>
    <scope>NUCLEOTIDE SEQUENCE</scope>
    <source>
        <strain evidence="2">W786</strain>
    </source>
</reference>
<keyword evidence="3" id="KW-1185">Reference proteome</keyword>
<name>A0AA48GSV1_9BACT</name>
<dbReference type="KEGG" id="msea:METESE_35990"/>
<accession>A0AA48GSV1</accession>
<dbReference type="RefSeq" id="WP_243335577.1">
    <property type="nucleotide sequence ID" value="NZ_AP027081.1"/>
</dbReference>
<sequence length="121" mass="12516">MLPLVLALALVPDASAAPSPGPTPPPVKGLIKPLAQGAGVADYVRWSLKEVGQAVVVVEGEAGLPLPTLAAGIKVFDGNLKLFRPRLPLPSEIPAPAWMDANTVMAGGNVVQKTYPIGWGY</sequence>
<gene>
    <name evidence="2" type="ORF">METESE_35990</name>
</gene>
<feature type="signal peptide" evidence="1">
    <location>
        <begin position="1"/>
        <end position="16"/>
    </location>
</feature>
<organism evidence="2 3">
    <name type="scientific">Mesoterricola sediminis</name>
    <dbReference type="NCBI Taxonomy" id="2927980"/>
    <lineage>
        <taxon>Bacteria</taxon>
        <taxon>Pseudomonadati</taxon>
        <taxon>Acidobacteriota</taxon>
        <taxon>Holophagae</taxon>
        <taxon>Holophagales</taxon>
        <taxon>Holophagaceae</taxon>
        <taxon>Mesoterricola</taxon>
    </lineage>
</organism>
<dbReference type="EMBL" id="AP027081">
    <property type="protein sequence ID" value="BDU78641.1"/>
    <property type="molecule type" value="Genomic_DNA"/>
</dbReference>
<dbReference type="Proteomes" id="UP001228113">
    <property type="component" value="Chromosome"/>
</dbReference>
<evidence type="ECO:0000313" key="3">
    <source>
        <dbReference type="Proteomes" id="UP001228113"/>
    </source>
</evidence>
<feature type="chain" id="PRO_5041373285" evidence="1">
    <location>
        <begin position="17"/>
        <end position="121"/>
    </location>
</feature>
<dbReference type="AlphaFoldDB" id="A0AA48GSV1"/>
<keyword evidence="1" id="KW-0732">Signal</keyword>